<comment type="caution">
    <text evidence="2">The sequence shown here is derived from an EMBL/GenBank/DDBJ whole genome shotgun (WGS) entry which is preliminary data.</text>
</comment>
<gene>
    <name evidence="2" type="ORF">JCM19274_152</name>
</gene>
<dbReference type="RefSeq" id="WP_152596406.1">
    <property type="nucleotide sequence ID" value="NZ_BBNU01000020.1"/>
</dbReference>
<dbReference type="Proteomes" id="UP000029643">
    <property type="component" value="Unassembled WGS sequence"/>
</dbReference>
<dbReference type="InterPro" id="IPR011110">
    <property type="entry name" value="Reg_prop"/>
</dbReference>
<dbReference type="GO" id="GO:0000155">
    <property type="term" value="F:phosphorelay sensor kinase activity"/>
    <property type="evidence" value="ECO:0007669"/>
    <property type="project" value="TreeGrafter"/>
</dbReference>
<accession>A0A090X6W1</accession>
<proteinExistence type="predicted"/>
<dbReference type="SUPFAM" id="SSF63829">
    <property type="entry name" value="Calcium-dependent phosphotriesterase"/>
    <property type="match status" value="2"/>
</dbReference>
<protein>
    <submittedName>
        <fullName evidence="2">DNA-binding response regulator</fullName>
    </submittedName>
</protein>
<reference evidence="2 3" key="1">
    <citation type="journal article" date="2014" name="Genome Announc.">
        <title>Draft Genome Sequences of Marine Flavobacterium Algibacter lectus Strains SS8 and NR4.</title>
        <authorList>
            <person name="Takatani N."/>
            <person name="Nakanishi M."/>
            <person name="Meirelles P."/>
            <person name="Mino S."/>
            <person name="Suda W."/>
            <person name="Oshima K."/>
            <person name="Hattori M."/>
            <person name="Ohkuma M."/>
            <person name="Hosokawa M."/>
            <person name="Miyashita K."/>
            <person name="Thompson F.L."/>
            <person name="Niwa A."/>
            <person name="Sawabe T."/>
            <person name="Sawabe T."/>
        </authorList>
    </citation>
    <scope>NUCLEOTIDE SEQUENCE [LARGE SCALE GENOMIC DNA]</scope>
    <source>
        <strain evidence="3">JCM19274</strain>
    </source>
</reference>
<keyword evidence="1" id="KW-0597">Phosphoprotein</keyword>
<dbReference type="PANTHER" id="PTHR43547:SF2">
    <property type="entry name" value="HYBRID SIGNAL TRANSDUCTION HISTIDINE KINASE C"/>
    <property type="match status" value="1"/>
</dbReference>
<name>A0A090X6W1_9FLAO</name>
<keyword evidence="2" id="KW-0238">DNA-binding</keyword>
<dbReference type="AlphaFoldDB" id="A0A090X6W1"/>
<evidence type="ECO:0000313" key="3">
    <source>
        <dbReference type="Proteomes" id="UP000029643"/>
    </source>
</evidence>
<dbReference type="EMBL" id="BBNU01000020">
    <property type="protein sequence ID" value="GAL81972.1"/>
    <property type="molecule type" value="Genomic_DNA"/>
</dbReference>
<sequence length="455" mass="51216">MFKKTLYIFILLLCFCGLEVLCQSKTLIPKQNLTISDGLAHNGVTSILEDSRGFLWVGTYDGLNRYDGYDLKVYKNTLDRDVLVSNRIRSLAEDDKSNIWIGTDEGISMYNYSEEKYLNVYSNKTNNKRERGPIVRDININNNSGLVVCATEGDGVLVLKNDQTFVGQYIPDPNEIRKNVLFFESVQLDDDFYIFSSSVGLLTFNVRNGRFKKVLGANISQSTSVLKMDENTLLATISNGIAICKFSKIKGDYSFDLQHIALEDYQFNSSLIDVLGNLWLGTFNDGIIHVENIKTQDFIKPFETLRFKPKTGILRSSCFSSVTNGSCWFGTFSDGLFKFDIKENPFDKYSVGMGLDLGLQSNHIAHIAPIDSNRVYLGNRIFGSNSGGIDIFNTQTKSFEKLPFNISKKDIENVGAVYVDSKKNVWIKLVNKGLYRVKVGTTNLEKITDSDGGRF</sequence>
<dbReference type="GO" id="GO:0003677">
    <property type="term" value="F:DNA binding"/>
    <property type="evidence" value="ECO:0007669"/>
    <property type="project" value="UniProtKB-KW"/>
</dbReference>
<organism evidence="2 3">
    <name type="scientific">Algibacter lectus</name>
    <dbReference type="NCBI Taxonomy" id="221126"/>
    <lineage>
        <taxon>Bacteria</taxon>
        <taxon>Pseudomonadati</taxon>
        <taxon>Bacteroidota</taxon>
        <taxon>Flavobacteriia</taxon>
        <taxon>Flavobacteriales</taxon>
        <taxon>Flavobacteriaceae</taxon>
        <taxon>Algibacter</taxon>
    </lineage>
</organism>
<dbReference type="Pfam" id="PF07494">
    <property type="entry name" value="Reg_prop"/>
    <property type="match status" value="2"/>
</dbReference>
<dbReference type="Gene3D" id="2.130.10.10">
    <property type="entry name" value="YVTN repeat-like/Quinoprotein amine dehydrogenase"/>
    <property type="match status" value="2"/>
</dbReference>
<dbReference type="PANTHER" id="PTHR43547">
    <property type="entry name" value="TWO-COMPONENT HISTIDINE KINASE"/>
    <property type="match status" value="1"/>
</dbReference>
<evidence type="ECO:0000313" key="2">
    <source>
        <dbReference type="EMBL" id="GAL81972.1"/>
    </source>
</evidence>
<dbReference type="InterPro" id="IPR015943">
    <property type="entry name" value="WD40/YVTN_repeat-like_dom_sf"/>
</dbReference>
<evidence type="ECO:0000256" key="1">
    <source>
        <dbReference type="ARBA" id="ARBA00022553"/>
    </source>
</evidence>